<dbReference type="AlphaFoldDB" id="A0A183CXA0"/>
<reference evidence="2 3" key="2">
    <citation type="submission" date="2018-11" db="EMBL/GenBank/DDBJ databases">
        <authorList>
            <consortium name="Pathogen Informatics"/>
        </authorList>
    </citation>
    <scope>NUCLEOTIDE SEQUENCE [LARGE SCALE GENOMIC DNA]</scope>
</reference>
<sequence>MEKLKSAAESHTYSNSAFSKAINDPSSGTGHHHSTTSGSTDLLSKRMKGQEQTETWGQFIDLSNTALLPVITASLPMQT</sequence>
<protein>
    <submittedName>
        <fullName evidence="2 4">Uncharacterized protein</fullName>
    </submittedName>
</protein>
<feature type="region of interest" description="Disordered" evidence="1">
    <location>
        <begin position="18"/>
        <end position="50"/>
    </location>
</feature>
<accession>A0A183CXA0</accession>
<dbReference type="Proteomes" id="UP000271098">
    <property type="component" value="Unassembled WGS sequence"/>
</dbReference>
<keyword evidence="3" id="KW-1185">Reference proteome</keyword>
<organism evidence="4">
    <name type="scientific">Gongylonema pulchrum</name>
    <dbReference type="NCBI Taxonomy" id="637853"/>
    <lineage>
        <taxon>Eukaryota</taxon>
        <taxon>Metazoa</taxon>
        <taxon>Ecdysozoa</taxon>
        <taxon>Nematoda</taxon>
        <taxon>Chromadorea</taxon>
        <taxon>Rhabditida</taxon>
        <taxon>Spirurina</taxon>
        <taxon>Spiruromorpha</taxon>
        <taxon>Spiruroidea</taxon>
        <taxon>Gongylonematidae</taxon>
        <taxon>Gongylonema</taxon>
    </lineage>
</organism>
<evidence type="ECO:0000313" key="2">
    <source>
        <dbReference type="EMBL" id="VDK29362.1"/>
    </source>
</evidence>
<reference evidence="4" key="1">
    <citation type="submission" date="2016-06" db="UniProtKB">
        <authorList>
            <consortium name="WormBaseParasite"/>
        </authorList>
    </citation>
    <scope>IDENTIFICATION</scope>
</reference>
<evidence type="ECO:0000256" key="1">
    <source>
        <dbReference type="SAM" id="MobiDB-lite"/>
    </source>
</evidence>
<name>A0A183CXA0_9BILA</name>
<dbReference type="WBParaSite" id="GPUH_0000109101-mRNA-1">
    <property type="protein sequence ID" value="GPUH_0000109101-mRNA-1"/>
    <property type="gene ID" value="GPUH_0000109101"/>
</dbReference>
<evidence type="ECO:0000313" key="3">
    <source>
        <dbReference type="Proteomes" id="UP000271098"/>
    </source>
</evidence>
<evidence type="ECO:0000313" key="4">
    <source>
        <dbReference type="WBParaSite" id="GPUH_0000109101-mRNA-1"/>
    </source>
</evidence>
<gene>
    <name evidence="2" type="ORF">GPUH_LOCUS1091</name>
</gene>
<dbReference type="EMBL" id="UYRT01001214">
    <property type="protein sequence ID" value="VDK29362.1"/>
    <property type="molecule type" value="Genomic_DNA"/>
</dbReference>
<proteinExistence type="predicted"/>